<dbReference type="PANTHER" id="PTHR45710">
    <property type="entry name" value="C-TYPE LECTIN DOMAIN-CONTAINING PROTEIN 180"/>
    <property type="match status" value="1"/>
</dbReference>
<dbReference type="InterPro" id="IPR016186">
    <property type="entry name" value="C-type_lectin-like/link_sf"/>
</dbReference>
<reference evidence="5" key="1">
    <citation type="submission" date="2020-11" db="EMBL/GenBank/DDBJ databases">
        <authorList>
            <person name="Tran Van P."/>
        </authorList>
    </citation>
    <scope>NUCLEOTIDE SEQUENCE</scope>
</reference>
<accession>A0A7R8WK00</accession>
<dbReference type="SMART" id="SM00034">
    <property type="entry name" value="CLECT"/>
    <property type="match status" value="3"/>
</dbReference>
<feature type="region of interest" description="Disordered" evidence="3">
    <location>
        <begin position="84"/>
        <end position="106"/>
    </location>
</feature>
<dbReference type="PANTHER" id="PTHR45710:SF26">
    <property type="entry name" value="RH26557P"/>
    <property type="match status" value="1"/>
</dbReference>
<sequence length="1620" mass="175939">MAHCSHSGSSAVYSRENDKLFPGVFVLGSVLPTSYLSSGAFFRQVICPRERSSDKLFVLGSVLPTSYLSSGAFFRQNGRAQGVTERELTSTAKRQQSSSGSSQTNTCDCQHLKDTRILLLTLMVRRPLVNGVIVPLQRPDGAGDNYFCGRPSKTTDSLNVQIVCDRTGKIRWIIAGPPGSTHDKTALEHSAVISEFVAAVPEPYVMLGDQAYRGVSTRLLVPHRGPNLTHEQGQFNQRLSGARQVVERCNGALQVKWRSLQLKENRLAAKGGIVFACRCCVAGTLVQSGGKCFYVVVNVKTTWHGAEEYCQDTVNGSLAMPESQHLLTEASPIAHAAGAKHLWVGPNILGADYVCSDNSADNTCRNFWKYVNGTRIPGDLFKDDQPKKNENRLCLFIEANNEWLKNEDCYKDDKYPLCEVNAVFSPEYAECYSEPPESTPCVRRVEPYNGNYSHGQTVEYEYLGMPGLVNATCNDGNWSLPAIPDRYMEFGEKCYMVSLDTKNFADAEKACQCSGNLEKSALSDGNRPERKREESAPSSGNRPQGKCKKSALPDGNRPQRKREESEIPQERSKSQTKRKGVEEIVRKGNVKRVLFPTGIVRKGNGKRAKYLRNVLNLRRNGRGWGKPGDCIYPPPNIPCGKPPENIHPAPFKNGESISYTCPVHSNDTQFMICDNGTWVGGCQGDPHIFAVRDECYVVLPGPDKIEGHAVSCNNLSEGYLAPAPPYPLEVANALPSAPPGTGNFLLGTHLTSNPEAYTCNTSQSCESLWTDESGASLNITIQGENKACLVLNDNGGFAAHQCNKKASAICRVLTGNQNSTCSTPQDFPNCTATFSRQAVGDRYPFGTVMDLNCSCPAAPKCYVRLSATCYGYPVDWFYDSTPSTPCAPLFEFGDYCYSIVESSATLENATMHCKNEYDGYVTQAISSLDFVQTVQEKYSAMNLNGSIIFSTHLTYNESAYTCSNESDCNSLWKDEDGAPLTNVTTLPGTDANKCLELDVLTGNYKNQECLSPHLYICKIQPLDTNFEPGDCIYPPPNIPCGKPPENIHPAPFKNGESISYTCPVHSSDTQFMICDNGTWVGGCQGDPHIFAVRDECYVVLPGSDTIEGHAVSCNNLSEGYLAPVPQYPLEVSNALPSAPPGTGNFLLGTHLTSNQEAYTCHINQSCESLWTDEIGASLNITIQGANKACLVLNDNGGFAAHQCNQPSSAICRVLTGNQISTCSTPQVFPNCTANFSTQAVGDRYPFGTVMELNCSCPAAPKCYVQLSATCYGYPVDWFYDSTPSIPCAPLFEFGDYCYSIVKSSATLEDATVHCKNEYGGYVTPAISSLDFVQTVQKKCSAMNLNGSIIFSTHLTYNESAYTCSNGSDCNSLWKDEDGAPLTNVTTLPGTDANKCLEFNVLTGTYKNQECLSPRLYICKIQPLDINFECGAIPEVADHTLAAGSQSAGPYVHGITVDVEYSCACGVNGTGTVPAVCLGYPANWLFPQGIRICPICTTTESTTQETTTESTTQETTTESTTQETTTESTTQETTTESTTLEKTTDSPTPPSFTTTPQEASTRADDTPTDSLTPTITGSTTTPSTTEETSTASTAAQPKPDVSPGLPQIPDYGSLAPSGFRQ</sequence>
<organism evidence="5">
    <name type="scientific">Cyprideis torosa</name>
    <dbReference type="NCBI Taxonomy" id="163714"/>
    <lineage>
        <taxon>Eukaryota</taxon>
        <taxon>Metazoa</taxon>
        <taxon>Ecdysozoa</taxon>
        <taxon>Arthropoda</taxon>
        <taxon>Crustacea</taxon>
        <taxon>Oligostraca</taxon>
        <taxon>Ostracoda</taxon>
        <taxon>Podocopa</taxon>
        <taxon>Podocopida</taxon>
        <taxon>Cytherocopina</taxon>
        <taxon>Cytheroidea</taxon>
        <taxon>Cytherideidae</taxon>
        <taxon>Cyprideis</taxon>
    </lineage>
</organism>
<gene>
    <name evidence="5" type="ORF">CTOB1V02_LOCUS8281</name>
</gene>
<feature type="transmembrane region" description="Helical" evidence="4">
    <location>
        <begin position="20"/>
        <end position="42"/>
    </location>
</feature>
<dbReference type="InterPro" id="IPR050828">
    <property type="entry name" value="C-type_lectin/matrix_domain"/>
</dbReference>
<dbReference type="CDD" id="cd00037">
    <property type="entry name" value="CLECT"/>
    <property type="match status" value="1"/>
</dbReference>
<evidence type="ECO:0000256" key="2">
    <source>
        <dbReference type="ARBA" id="ARBA00022723"/>
    </source>
</evidence>
<feature type="compositionally biased region" description="Basic and acidic residues" evidence="3">
    <location>
        <begin position="526"/>
        <end position="535"/>
    </location>
</feature>
<name>A0A7R8WK00_9CRUS</name>
<feature type="compositionally biased region" description="Low complexity" evidence="3">
    <location>
        <begin position="1567"/>
        <end position="1592"/>
    </location>
</feature>
<keyword evidence="2" id="KW-0479">Metal-binding</keyword>
<feature type="region of interest" description="Disordered" evidence="3">
    <location>
        <begin position="1500"/>
        <end position="1620"/>
    </location>
</feature>
<keyword evidence="4" id="KW-1133">Transmembrane helix</keyword>
<keyword evidence="4" id="KW-0812">Transmembrane</keyword>
<dbReference type="Pfam" id="PF13359">
    <property type="entry name" value="DDE_Tnp_4"/>
    <property type="match status" value="1"/>
</dbReference>
<feature type="compositionally biased region" description="Low complexity" evidence="3">
    <location>
        <begin position="1500"/>
        <end position="1537"/>
    </location>
</feature>
<dbReference type="PROSITE" id="PS50041">
    <property type="entry name" value="C_TYPE_LECTIN_2"/>
    <property type="match status" value="3"/>
</dbReference>
<dbReference type="EMBL" id="OB662679">
    <property type="protein sequence ID" value="CAD7230423.1"/>
    <property type="molecule type" value="Genomic_DNA"/>
</dbReference>
<dbReference type="GO" id="GO:0046872">
    <property type="term" value="F:metal ion binding"/>
    <property type="evidence" value="ECO:0007669"/>
    <property type="project" value="UniProtKB-KW"/>
</dbReference>
<comment type="cofactor">
    <cofactor evidence="1">
        <name>a divalent metal cation</name>
        <dbReference type="ChEBI" id="CHEBI:60240"/>
    </cofactor>
</comment>
<dbReference type="Gene3D" id="3.10.100.10">
    <property type="entry name" value="Mannose-Binding Protein A, subunit A"/>
    <property type="match status" value="3"/>
</dbReference>
<dbReference type="InterPro" id="IPR027806">
    <property type="entry name" value="HARBI1_dom"/>
</dbReference>
<dbReference type="SUPFAM" id="SSF56436">
    <property type="entry name" value="C-type lectin-like"/>
    <property type="match status" value="4"/>
</dbReference>
<evidence type="ECO:0000256" key="3">
    <source>
        <dbReference type="SAM" id="MobiDB-lite"/>
    </source>
</evidence>
<protein>
    <submittedName>
        <fullName evidence="5">Uncharacterized protein</fullName>
    </submittedName>
</protein>
<dbReference type="InterPro" id="IPR001304">
    <property type="entry name" value="C-type_lectin-like"/>
</dbReference>
<keyword evidence="4" id="KW-0472">Membrane</keyword>
<dbReference type="InterPro" id="IPR016187">
    <property type="entry name" value="CTDL_fold"/>
</dbReference>
<proteinExistence type="predicted"/>
<dbReference type="OrthoDB" id="6609348at2759"/>
<evidence type="ECO:0000313" key="5">
    <source>
        <dbReference type="EMBL" id="CAD7230423.1"/>
    </source>
</evidence>
<feature type="compositionally biased region" description="Basic and acidic residues" evidence="3">
    <location>
        <begin position="561"/>
        <end position="583"/>
    </location>
</feature>
<evidence type="ECO:0000256" key="4">
    <source>
        <dbReference type="SAM" id="Phobius"/>
    </source>
</evidence>
<feature type="region of interest" description="Disordered" evidence="3">
    <location>
        <begin position="518"/>
        <end position="583"/>
    </location>
</feature>
<evidence type="ECO:0000256" key="1">
    <source>
        <dbReference type="ARBA" id="ARBA00001968"/>
    </source>
</evidence>